<comment type="caution">
    <text evidence="2">The sequence shown here is derived from an EMBL/GenBank/DDBJ whole genome shotgun (WGS) entry which is preliminary data.</text>
</comment>
<dbReference type="InterPro" id="IPR005303">
    <property type="entry name" value="MOCOS_middle"/>
</dbReference>
<protein>
    <submittedName>
        <fullName evidence="2">MOSC domain-containing protein</fullName>
    </submittedName>
</protein>
<evidence type="ECO:0000259" key="1">
    <source>
        <dbReference type="PROSITE" id="PS51340"/>
    </source>
</evidence>
<keyword evidence="3" id="KW-1185">Reference proteome</keyword>
<dbReference type="SUPFAM" id="SSF50800">
    <property type="entry name" value="PK beta-barrel domain-like"/>
    <property type="match status" value="1"/>
</dbReference>
<feature type="domain" description="MOSC" evidence="1">
    <location>
        <begin position="134"/>
        <end position="292"/>
    </location>
</feature>
<dbReference type="PANTHER" id="PTHR14237">
    <property type="entry name" value="MOLYBDOPTERIN COFACTOR SULFURASE MOSC"/>
    <property type="match status" value="1"/>
</dbReference>
<dbReference type="GO" id="GO:0030170">
    <property type="term" value="F:pyridoxal phosphate binding"/>
    <property type="evidence" value="ECO:0007669"/>
    <property type="project" value="InterPro"/>
</dbReference>
<dbReference type="GO" id="GO:0003824">
    <property type="term" value="F:catalytic activity"/>
    <property type="evidence" value="ECO:0007669"/>
    <property type="project" value="InterPro"/>
</dbReference>
<name>A0A6G4VBI2_9ACTN</name>
<dbReference type="Proteomes" id="UP000472335">
    <property type="component" value="Unassembled WGS sequence"/>
</dbReference>
<dbReference type="AlphaFoldDB" id="A0A6G4VBI2"/>
<dbReference type="EMBL" id="JAAKZY010000105">
    <property type="protein sequence ID" value="NGO11482.1"/>
    <property type="molecule type" value="Genomic_DNA"/>
</dbReference>
<sequence>MARVVELSYYPVKGCAGVSPHDAVLTSAGLAHDRSFMVTSEDGVFRTQRRWPRLALIRPRISPDGGRLSLHGPERPHALDREIGDTEIDDMGIDIDVDTSGPRRDVDLFGAPFTGIDQGDEVAAWLSEVLGAPSRLVRVPPEHDRVTDGRIPGSSGYADSSAVHVLSRSTLDALNERLIERGALTLPMDRFRPNIVIDGWDTPHTEDRAHHLTIADTELAYTKLAIRCAVTLVDQQVGKRAGPEPLRTLAAYRRVRGARRARPATSGGVAFGTKYAVLRPGKLSVGDEVRVTLWGEAEL</sequence>
<dbReference type="PROSITE" id="PS51340">
    <property type="entry name" value="MOSC"/>
    <property type="match status" value="1"/>
</dbReference>
<dbReference type="InterPro" id="IPR011037">
    <property type="entry name" value="Pyrv_Knase-like_insert_dom_sf"/>
</dbReference>
<dbReference type="SUPFAM" id="SSF141673">
    <property type="entry name" value="MOSC N-terminal domain-like"/>
    <property type="match status" value="1"/>
</dbReference>
<proteinExistence type="predicted"/>
<reference evidence="2 3" key="1">
    <citation type="submission" date="2020-02" db="EMBL/GenBank/DDBJ databases">
        <title>Whole-genome analyses of novel actinobacteria.</title>
        <authorList>
            <person name="Sahin N."/>
            <person name="Gencbay T."/>
        </authorList>
    </citation>
    <scope>NUCLEOTIDE SEQUENCE [LARGE SCALE GENOMIC DNA]</scope>
    <source>
        <strain evidence="2 3">HC44</strain>
    </source>
</reference>
<dbReference type="Pfam" id="PF03473">
    <property type="entry name" value="MOSC"/>
    <property type="match status" value="1"/>
</dbReference>
<accession>A0A6G4VBI2</accession>
<evidence type="ECO:0000313" key="3">
    <source>
        <dbReference type="Proteomes" id="UP000472335"/>
    </source>
</evidence>
<gene>
    <name evidence="2" type="ORF">G5C60_28745</name>
</gene>
<organism evidence="2 3">
    <name type="scientific">Streptomyces scabichelini</name>
    <dbReference type="NCBI Taxonomy" id="2711217"/>
    <lineage>
        <taxon>Bacteria</taxon>
        <taxon>Bacillati</taxon>
        <taxon>Actinomycetota</taxon>
        <taxon>Actinomycetes</taxon>
        <taxon>Kitasatosporales</taxon>
        <taxon>Streptomycetaceae</taxon>
        <taxon>Streptomyces</taxon>
    </lineage>
</organism>
<dbReference type="GO" id="GO:0030151">
    <property type="term" value="F:molybdenum ion binding"/>
    <property type="evidence" value="ECO:0007669"/>
    <property type="project" value="InterPro"/>
</dbReference>
<dbReference type="Pfam" id="PF03476">
    <property type="entry name" value="MOSC_N"/>
    <property type="match status" value="1"/>
</dbReference>
<dbReference type="PANTHER" id="PTHR14237:SF19">
    <property type="entry name" value="MITOCHONDRIAL AMIDOXIME REDUCING COMPONENT 1"/>
    <property type="match status" value="1"/>
</dbReference>
<evidence type="ECO:0000313" key="2">
    <source>
        <dbReference type="EMBL" id="NGO11482.1"/>
    </source>
</evidence>
<dbReference type="InterPro" id="IPR005302">
    <property type="entry name" value="MoCF_Sase_C"/>
</dbReference>
<dbReference type="RefSeq" id="WP_165263841.1">
    <property type="nucleotide sequence ID" value="NZ_JAAKZY010000105.1"/>
</dbReference>